<feature type="region of interest" description="Disordered" evidence="1">
    <location>
        <begin position="1"/>
        <end position="27"/>
    </location>
</feature>
<evidence type="ECO:0000313" key="3">
    <source>
        <dbReference type="Proteomes" id="UP000026961"/>
    </source>
</evidence>
<accession>A0A0D9YXJ3</accession>
<dbReference type="AlphaFoldDB" id="A0A0D9YXJ3"/>
<reference evidence="2" key="1">
    <citation type="submission" date="2015-04" db="UniProtKB">
        <authorList>
            <consortium name="EnsemblPlants"/>
        </authorList>
    </citation>
    <scope>IDENTIFICATION</scope>
</reference>
<dbReference type="HOGENOM" id="CLU_1410791_0_0_1"/>
<dbReference type="Proteomes" id="UP000026961">
    <property type="component" value="Chromosome 2"/>
</dbReference>
<dbReference type="Gramene" id="OGLUM02G31270.1">
    <property type="protein sequence ID" value="OGLUM02G31270.1"/>
    <property type="gene ID" value="OGLUM02G31270"/>
</dbReference>
<evidence type="ECO:0000256" key="1">
    <source>
        <dbReference type="SAM" id="MobiDB-lite"/>
    </source>
</evidence>
<organism evidence="2">
    <name type="scientific">Oryza glumipatula</name>
    <dbReference type="NCBI Taxonomy" id="40148"/>
    <lineage>
        <taxon>Eukaryota</taxon>
        <taxon>Viridiplantae</taxon>
        <taxon>Streptophyta</taxon>
        <taxon>Embryophyta</taxon>
        <taxon>Tracheophyta</taxon>
        <taxon>Spermatophyta</taxon>
        <taxon>Magnoliopsida</taxon>
        <taxon>Liliopsida</taxon>
        <taxon>Poales</taxon>
        <taxon>Poaceae</taxon>
        <taxon>BOP clade</taxon>
        <taxon>Oryzoideae</taxon>
        <taxon>Oryzeae</taxon>
        <taxon>Oryzinae</taxon>
        <taxon>Oryza</taxon>
    </lineage>
</organism>
<feature type="compositionally biased region" description="Basic residues" evidence="1">
    <location>
        <begin position="59"/>
        <end position="71"/>
    </location>
</feature>
<feature type="compositionally biased region" description="Basic and acidic residues" evidence="1">
    <location>
        <begin position="16"/>
        <end position="27"/>
    </location>
</feature>
<keyword evidence="3" id="KW-1185">Reference proteome</keyword>
<feature type="region of interest" description="Disordered" evidence="1">
    <location>
        <begin position="58"/>
        <end position="80"/>
    </location>
</feature>
<feature type="region of interest" description="Disordered" evidence="1">
    <location>
        <begin position="118"/>
        <end position="151"/>
    </location>
</feature>
<reference evidence="2" key="2">
    <citation type="submission" date="2018-05" db="EMBL/GenBank/DDBJ databases">
        <title>OgluRS3 (Oryza glumaepatula Reference Sequence Version 3).</title>
        <authorList>
            <person name="Zhang J."/>
            <person name="Kudrna D."/>
            <person name="Lee S."/>
            <person name="Talag J."/>
            <person name="Welchert J."/>
            <person name="Wing R.A."/>
        </authorList>
    </citation>
    <scope>NUCLEOTIDE SEQUENCE [LARGE SCALE GENOMIC DNA]</scope>
</reference>
<name>A0A0D9YXJ3_9ORYZ</name>
<feature type="compositionally biased region" description="Low complexity" evidence="1">
    <location>
        <begin position="118"/>
        <end position="129"/>
    </location>
</feature>
<evidence type="ECO:0000313" key="2">
    <source>
        <dbReference type="EnsemblPlants" id="OGLUM02G31270.1"/>
    </source>
</evidence>
<protein>
    <submittedName>
        <fullName evidence="2">Uncharacterized protein</fullName>
    </submittedName>
</protein>
<sequence>MGHVPGDTTALAEAADDGRESGDGGAEAARHHLVERLLGLVGGALPAEALHGGGVGLPQRRRRCHQGRHHGGGSLVYDPVADDYRNTDGVVTRVQPPPALARQPSRLRRRWLPRAAAAAATGSRASLAPVSRHTAAARRREEREREGEDEERMIYVGPTCQWVPPTLSVDDKWVPHFFLFLMPPKRHINATWK</sequence>
<proteinExistence type="predicted"/>
<dbReference type="EnsemblPlants" id="OGLUM02G31270.1">
    <property type="protein sequence ID" value="OGLUM02G31270.1"/>
    <property type="gene ID" value="OGLUM02G31270"/>
</dbReference>